<organism evidence="3 4">
    <name type="scientific">Marilutibacter chinensis</name>
    <dbReference type="NCBI Taxonomy" id="2912247"/>
    <lineage>
        <taxon>Bacteria</taxon>
        <taxon>Pseudomonadati</taxon>
        <taxon>Pseudomonadota</taxon>
        <taxon>Gammaproteobacteria</taxon>
        <taxon>Lysobacterales</taxon>
        <taxon>Lysobacteraceae</taxon>
        <taxon>Marilutibacter</taxon>
    </lineage>
</organism>
<reference evidence="4" key="1">
    <citation type="submission" date="2022-01" db="EMBL/GenBank/DDBJ databases">
        <title>Lysobacter chinensis sp. nov., a bacterium isolated from cow dung compost.</title>
        <authorList>
            <person name="Zhou L.Y."/>
        </authorList>
    </citation>
    <scope>NUCLEOTIDE SEQUENCE [LARGE SCALE GENOMIC DNA]</scope>
    <source>
        <strain evidence="4">TLK-CK17</strain>
    </source>
</reference>
<dbReference type="InterPro" id="IPR029021">
    <property type="entry name" value="Prot-tyrosine_phosphatase-like"/>
</dbReference>
<dbReference type="EMBL" id="JAKJPO010000015">
    <property type="protein sequence ID" value="MCF7223360.1"/>
    <property type="molecule type" value="Genomic_DNA"/>
</dbReference>
<dbReference type="SUPFAM" id="SSF52799">
    <property type="entry name" value="(Phosphotyrosine protein) phosphatases II"/>
    <property type="match status" value="1"/>
</dbReference>
<feature type="domain" description="Beta-lactamase hydrolase-like protein phosphatase-like" evidence="2">
    <location>
        <begin position="36"/>
        <end position="117"/>
    </location>
</feature>
<sequence>MSHDPALRFDVPQLRRPRPGLITGGQPDASAWRGLKAQGVTTVINLRTAEELAGRDVAAEVAAAGMRYHAIPVAGAAGINGDNAAALRALLEDANGTVLVHCASGNRVGGLIALGAAQGGLPAEQALELGKAAGLTGAEAQVRQQLGLSAE</sequence>
<feature type="region of interest" description="Disordered" evidence="1">
    <location>
        <begin position="1"/>
        <end position="26"/>
    </location>
</feature>
<proteinExistence type="predicted"/>
<comment type="caution">
    <text evidence="3">The sequence shown here is derived from an EMBL/GenBank/DDBJ whole genome shotgun (WGS) entry which is preliminary data.</text>
</comment>
<protein>
    <submittedName>
        <fullName evidence="3">Sulfur transferase domain-containing protein</fullName>
    </submittedName>
</protein>
<evidence type="ECO:0000313" key="4">
    <source>
        <dbReference type="Proteomes" id="UP001430796"/>
    </source>
</evidence>
<keyword evidence="3" id="KW-0808">Transferase</keyword>
<gene>
    <name evidence="3" type="ORF">L3V18_16410</name>
</gene>
<dbReference type="InterPro" id="IPR005939">
    <property type="entry name" value="BLH_phosphatase-like"/>
</dbReference>
<dbReference type="Pfam" id="PF04273">
    <property type="entry name" value="BLH_phosphatase"/>
    <property type="match status" value="1"/>
</dbReference>
<name>A0ABS9HWV0_9GAMM</name>
<reference evidence="3 4" key="2">
    <citation type="submission" date="2022-01" db="EMBL/GenBank/DDBJ databases">
        <title>Lysobacter chinensis sp. nov., a bacterium isolated from cow dung compost.</title>
        <authorList>
            <person name="Liu Y."/>
        </authorList>
    </citation>
    <scope>NUCLEOTIDE SEQUENCE [LARGE SCALE GENOMIC DNA]</scope>
    <source>
        <strain evidence="3 4">TLK-CK17</strain>
    </source>
</reference>
<keyword evidence="4" id="KW-1185">Reference proteome</keyword>
<evidence type="ECO:0000256" key="1">
    <source>
        <dbReference type="SAM" id="MobiDB-lite"/>
    </source>
</evidence>
<dbReference type="Gene3D" id="3.90.190.10">
    <property type="entry name" value="Protein tyrosine phosphatase superfamily"/>
    <property type="match status" value="1"/>
</dbReference>
<dbReference type="GO" id="GO:0016740">
    <property type="term" value="F:transferase activity"/>
    <property type="evidence" value="ECO:0007669"/>
    <property type="project" value="UniProtKB-KW"/>
</dbReference>
<dbReference type="Proteomes" id="UP001430796">
    <property type="component" value="Unassembled WGS sequence"/>
</dbReference>
<accession>A0ABS9HWV0</accession>
<evidence type="ECO:0000259" key="2">
    <source>
        <dbReference type="Pfam" id="PF04273"/>
    </source>
</evidence>
<dbReference type="RefSeq" id="WP_237056341.1">
    <property type="nucleotide sequence ID" value="NZ_JAKJPO010000015.1"/>
</dbReference>
<evidence type="ECO:0000313" key="3">
    <source>
        <dbReference type="EMBL" id="MCF7223360.1"/>
    </source>
</evidence>